<dbReference type="Pfam" id="PF13280">
    <property type="entry name" value="WYL"/>
    <property type="match status" value="1"/>
</dbReference>
<keyword evidence="4" id="KW-1185">Reference proteome</keyword>
<sequence>MPFHCQPVALRALIYIHPPILKRNALYDFLALFHILKTERAIQPVGIYANNGLWYCPAYCFLRNDFRIFRCDKMHSATFDHTNREPIDLRNIHLGNKESLMQRSGGSYLKLYVELQQEGVNQCEAHLWLKNSLHVRADGSGWLDGSITARELTFFASFILGLGNKATIKEPPELVGKLEKLISEVIKKYGQSNSKGLSR</sequence>
<feature type="domain" description="WCX" evidence="2">
    <location>
        <begin position="112"/>
        <end position="183"/>
    </location>
</feature>
<feature type="domain" description="WYL" evidence="1">
    <location>
        <begin position="38"/>
        <end position="78"/>
    </location>
</feature>
<gene>
    <name evidence="3" type="ORF">E4665_16010</name>
</gene>
<dbReference type="InterPro" id="IPR057727">
    <property type="entry name" value="WCX_dom"/>
</dbReference>
<dbReference type="PANTHER" id="PTHR34580:SF9">
    <property type="entry name" value="SLL5097 PROTEIN"/>
    <property type="match status" value="1"/>
</dbReference>
<reference evidence="3 4" key="1">
    <citation type="journal article" date="2015" name="Int. J. Syst. Evol. Microbiol.">
        <title>Sporolactobacillus shoreae sp. nov. and Sporolactobacillus spathodeae sp. nov., two spore-forming lactic acid bacteria isolated from tree barks in Thailand.</title>
        <authorList>
            <person name="Thamacharoensuk T."/>
            <person name="Kitahara M."/>
            <person name="Ohkuma M."/>
            <person name="Thongchul N."/>
            <person name="Tanasupawat S."/>
        </authorList>
    </citation>
    <scope>NUCLEOTIDE SEQUENCE [LARGE SCALE GENOMIC DNA]</scope>
    <source>
        <strain evidence="3 4">BK92</strain>
    </source>
</reference>
<dbReference type="Pfam" id="PF25583">
    <property type="entry name" value="WCX"/>
    <property type="match status" value="1"/>
</dbReference>
<comment type="caution">
    <text evidence="3">The sequence shown here is derived from an EMBL/GenBank/DDBJ whole genome shotgun (WGS) entry which is preliminary data.</text>
</comment>
<dbReference type="InterPro" id="IPR051534">
    <property type="entry name" value="CBASS_pafABC_assoc_protein"/>
</dbReference>
<evidence type="ECO:0000259" key="1">
    <source>
        <dbReference type="Pfam" id="PF13280"/>
    </source>
</evidence>
<name>A0A4Z0GJW2_9BACL</name>
<dbReference type="OrthoDB" id="9815009at2"/>
<evidence type="ECO:0000259" key="2">
    <source>
        <dbReference type="Pfam" id="PF25583"/>
    </source>
</evidence>
<proteinExistence type="predicted"/>
<protein>
    <submittedName>
        <fullName evidence="3">WYL domain-containing protein</fullName>
    </submittedName>
</protein>
<dbReference type="AlphaFoldDB" id="A0A4Z0GJW2"/>
<evidence type="ECO:0000313" key="4">
    <source>
        <dbReference type="Proteomes" id="UP000298347"/>
    </source>
</evidence>
<dbReference type="EMBL" id="SRJD01000027">
    <property type="protein sequence ID" value="TGA96280.1"/>
    <property type="molecule type" value="Genomic_DNA"/>
</dbReference>
<dbReference type="PANTHER" id="PTHR34580">
    <property type="match status" value="1"/>
</dbReference>
<evidence type="ECO:0000313" key="3">
    <source>
        <dbReference type="EMBL" id="TGA96280.1"/>
    </source>
</evidence>
<organism evidence="3 4">
    <name type="scientific">Sporolactobacillus shoreae</name>
    <dbReference type="NCBI Taxonomy" id="1465501"/>
    <lineage>
        <taxon>Bacteria</taxon>
        <taxon>Bacillati</taxon>
        <taxon>Bacillota</taxon>
        <taxon>Bacilli</taxon>
        <taxon>Bacillales</taxon>
        <taxon>Sporolactobacillaceae</taxon>
        <taxon>Sporolactobacillus</taxon>
    </lineage>
</organism>
<dbReference type="InterPro" id="IPR026881">
    <property type="entry name" value="WYL_dom"/>
</dbReference>
<dbReference type="Proteomes" id="UP000298347">
    <property type="component" value="Unassembled WGS sequence"/>
</dbReference>
<accession>A0A4Z0GJW2</accession>